<comment type="caution">
    <text evidence="1">The sequence shown here is derived from an EMBL/GenBank/DDBJ whole genome shotgun (WGS) entry which is preliminary data.</text>
</comment>
<protein>
    <recommendedName>
        <fullName evidence="3">HD domain-containing protein</fullName>
    </recommendedName>
</protein>
<proteinExistence type="predicted"/>
<accession>A0ABV6U5A6</accession>
<sequence>MRDVGVEAGHLIRLAGELHDLGMDSVVRLPPHHEPTMEIPLYDAGSRLRVTAVRAAHEARLAATAEAVRLARAAEVLSDRDDVSGAPGVRVLWRAR</sequence>
<organism evidence="1 2">
    <name type="scientific">Sphaerimonospora cavernae</name>
    <dbReference type="NCBI Taxonomy" id="1740611"/>
    <lineage>
        <taxon>Bacteria</taxon>
        <taxon>Bacillati</taxon>
        <taxon>Actinomycetota</taxon>
        <taxon>Actinomycetes</taxon>
        <taxon>Streptosporangiales</taxon>
        <taxon>Streptosporangiaceae</taxon>
        <taxon>Sphaerimonospora</taxon>
    </lineage>
</organism>
<dbReference type="RefSeq" id="WP_394301777.1">
    <property type="nucleotide sequence ID" value="NZ_JBHMQT010000033.1"/>
</dbReference>
<dbReference type="Proteomes" id="UP001589870">
    <property type="component" value="Unassembled WGS sequence"/>
</dbReference>
<evidence type="ECO:0000313" key="1">
    <source>
        <dbReference type="EMBL" id="MFC0863633.1"/>
    </source>
</evidence>
<keyword evidence="2" id="KW-1185">Reference proteome</keyword>
<reference evidence="1 2" key="1">
    <citation type="submission" date="2024-09" db="EMBL/GenBank/DDBJ databases">
        <authorList>
            <person name="Sun Q."/>
            <person name="Mori K."/>
        </authorList>
    </citation>
    <scope>NUCLEOTIDE SEQUENCE [LARGE SCALE GENOMIC DNA]</scope>
    <source>
        <strain evidence="1 2">TBRC 1851</strain>
    </source>
</reference>
<gene>
    <name evidence="1" type="ORF">ACFHYQ_15125</name>
</gene>
<name>A0ABV6U5A6_9ACTN</name>
<evidence type="ECO:0000313" key="2">
    <source>
        <dbReference type="Proteomes" id="UP001589870"/>
    </source>
</evidence>
<evidence type="ECO:0008006" key="3">
    <source>
        <dbReference type="Google" id="ProtNLM"/>
    </source>
</evidence>
<dbReference type="EMBL" id="JBHMQT010000033">
    <property type="protein sequence ID" value="MFC0863633.1"/>
    <property type="molecule type" value="Genomic_DNA"/>
</dbReference>